<evidence type="ECO:0000313" key="14">
    <source>
        <dbReference type="EMBL" id="GIY56676.1"/>
    </source>
</evidence>
<dbReference type="SUPFAM" id="SSF90112">
    <property type="entry name" value="Neurotransmitter-gated ion-channel transmembrane pore"/>
    <property type="match status" value="1"/>
</dbReference>
<dbReference type="Pfam" id="PF02931">
    <property type="entry name" value="Neur_chan_LBD"/>
    <property type="match status" value="1"/>
</dbReference>
<dbReference type="PRINTS" id="PR00253">
    <property type="entry name" value="GABAARECEPTR"/>
</dbReference>
<feature type="transmembrane region" description="Helical" evidence="11">
    <location>
        <begin position="311"/>
        <end position="331"/>
    </location>
</feature>
<evidence type="ECO:0000256" key="8">
    <source>
        <dbReference type="ARBA" id="ARBA00023065"/>
    </source>
</evidence>
<comment type="subcellular location">
    <subcellularLocation>
        <location evidence="2">Cell membrane</location>
    </subcellularLocation>
    <subcellularLocation>
        <location evidence="1">Membrane</location>
        <topology evidence="1">Multi-pass membrane protein</topology>
    </subcellularLocation>
</comment>
<dbReference type="GO" id="GO:0099095">
    <property type="term" value="F:ligand-gated monoatomic anion channel activity"/>
    <property type="evidence" value="ECO:0007669"/>
    <property type="project" value="UniProtKB-ARBA"/>
</dbReference>
<dbReference type="SUPFAM" id="SSF63712">
    <property type="entry name" value="Nicotinic receptor ligand binding domain-like"/>
    <property type="match status" value="1"/>
</dbReference>
<proteinExistence type="predicted"/>
<dbReference type="Proteomes" id="UP001054837">
    <property type="component" value="Unassembled WGS sequence"/>
</dbReference>
<keyword evidence="10" id="KW-0407">Ion channel</keyword>
<dbReference type="InterPro" id="IPR018000">
    <property type="entry name" value="Neurotransmitter_ion_chnl_CS"/>
</dbReference>
<evidence type="ECO:0000256" key="7">
    <source>
        <dbReference type="ARBA" id="ARBA00022989"/>
    </source>
</evidence>
<dbReference type="InterPro" id="IPR036734">
    <property type="entry name" value="Neur_chan_lig-bd_sf"/>
</dbReference>
<evidence type="ECO:0000256" key="3">
    <source>
        <dbReference type="ARBA" id="ARBA00022448"/>
    </source>
</evidence>
<evidence type="ECO:0000256" key="5">
    <source>
        <dbReference type="ARBA" id="ARBA00022692"/>
    </source>
</evidence>
<dbReference type="AlphaFoldDB" id="A0AAV4UFZ5"/>
<evidence type="ECO:0000259" key="13">
    <source>
        <dbReference type="Pfam" id="PF02932"/>
    </source>
</evidence>
<feature type="transmembrane region" description="Helical" evidence="11">
    <location>
        <begin position="221"/>
        <end position="241"/>
    </location>
</feature>
<feature type="domain" description="Neurotransmitter-gated ion-channel ligand-binding" evidence="12">
    <location>
        <begin position="62"/>
        <end position="155"/>
    </location>
</feature>
<keyword evidence="8" id="KW-0406">Ion transport</keyword>
<dbReference type="InterPro" id="IPR006202">
    <property type="entry name" value="Neur_chan_lig-bd"/>
</dbReference>
<evidence type="ECO:0000256" key="6">
    <source>
        <dbReference type="ARBA" id="ARBA00022729"/>
    </source>
</evidence>
<dbReference type="PANTHER" id="PTHR18945">
    <property type="entry name" value="NEUROTRANSMITTER GATED ION CHANNEL"/>
    <property type="match status" value="1"/>
</dbReference>
<dbReference type="InterPro" id="IPR038050">
    <property type="entry name" value="Neuro_actylchol_rec"/>
</dbReference>
<dbReference type="Gene3D" id="2.70.170.10">
    <property type="entry name" value="Neurotransmitter-gated ion-channel ligand-binding domain"/>
    <property type="match status" value="1"/>
</dbReference>
<dbReference type="Pfam" id="PF02932">
    <property type="entry name" value="Neur_chan_memb"/>
    <property type="match status" value="1"/>
</dbReference>
<dbReference type="InterPro" id="IPR036719">
    <property type="entry name" value="Neuro-gated_channel_TM_sf"/>
</dbReference>
<feature type="domain" description="Neurotransmitter-gated ion-channel transmembrane" evidence="13">
    <location>
        <begin position="163"/>
        <end position="274"/>
    </location>
</feature>
<dbReference type="InterPro" id="IPR006029">
    <property type="entry name" value="Neurotrans-gated_channel_TM"/>
</dbReference>
<reference evidence="14 15" key="1">
    <citation type="submission" date="2021-06" db="EMBL/GenBank/DDBJ databases">
        <title>Caerostris darwini draft genome.</title>
        <authorList>
            <person name="Kono N."/>
            <person name="Arakawa K."/>
        </authorList>
    </citation>
    <scope>NUCLEOTIDE SEQUENCE [LARGE SCALE GENOMIC DNA]</scope>
</reference>
<evidence type="ECO:0000256" key="2">
    <source>
        <dbReference type="ARBA" id="ARBA00004236"/>
    </source>
</evidence>
<dbReference type="InterPro" id="IPR006201">
    <property type="entry name" value="Neur_channel"/>
</dbReference>
<dbReference type="EMBL" id="BPLQ01011208">
    <property type="protein sequence ID" value="GIY56676.1"/>
    <property type="molecule type" value="Genomic_DNA"/>
</dbReference>
<evidence type="ECO:0000256" key="1">
    <source>
        <dbReference type="ARBA" id="ARBA00004141"/>
    </source>
</evidence>
<comment type="caution">
    <text evidence="14">The sequence shown here is derived from an EMBL/GenBank/DDBJ whole genome shotgun (WGS) entry which is preliminary data.</text>
</comment>
<feature type="transmembrane region" description="Helical" evidence="11">
    <location>
        <begin position="163"/>
        <end position="182"/>
    </location>
</feature>
<evidence type="ECO:0000256" key="11">
    <source>
        <dbReference type="SAM" id="Phobius"/>
    </source>
</evidence>
<keyword evidence="14" id="KW-0675">Receptor</keyword>
<dbReference type="GO" id="GO:0005230">
    <property type="term" value="F:extracellular ligand-gated monoatomic ion channel activity"/>
    <property type="evidence" value="ECO:0007669"/>
    <property type="project" value="InterPro"/>
</dbReference>
<name>A0AAV4UFZ5_9ARAC</name>
<dbReference type="PROSITE" id="PS00236">
    <property type="entry name" value="NEUROTR_ION_CHANNEL"/>
    <property type="match status" value="1"/>
</dbReference>
<keyword evidence="7 11" id="KW-1133">Transmembrane helix</keyword>
<evidence type="ECO:0000256" key="4">
    <source>
        <dbReference type="ARBA" id="ARBA00022475"/>
    </source>
</evidence>
<keyword evidence="9 11" id="KW-0472">Membrane</keyword>
<sequence>MLSCSGYQVIVDSQTTSLKILLLRQDLTFLNQILLSAIMALRELLQLDLRPVIVKLFPTLYLFRAMCPMNLENYPFDTQTCLFKISLMAPNALNEFKWIGDEESPYKHERISVEMLQEPYLLLFDFKRPTPHTITEEFSEGNYTTLIVKFHMIRRITGSIMNVYIPSSMIVVMTWVGFWLGVEHVPARVALSVTSLLTLCTQVHQYRTELPPVNYLKAMDIWLFVCIFIVFSTLVEFAVSYNDRNKQFSKESIRMSSKGTDMTKRDEFWAARNSKNSRTQRDVFRNSKVKETALHSEIIEKQKLLCNKIDIFCRYLYPILFTSFVTIYWIYYLNIYRKYS</sequence>
<keyword evidence="4" id="KW-1003">Cell membrane</keyword>
<dbReference type="GO" id="GO:0005886">
    <property type="term" value="C:plasma membrane"/>
    <property type="evidence" value="ECO:0007669"/>
    <property type="project" value="UniProtKB-SubCell"/>
</dbReference>
<dbReference type="CDD" id="cd19049">
    <property type="entry name" value="LGIC_TM_anion"/>
    <property type="match status" value="1"/>
</dbReference>
<keyword evidence="15" id="KW-1185">Reference proteome</keyword>
<dbReference type="InterPro" id="IPR006028">
    <property type="entry name" value="GABAA/Glycine_rcpt"/>
</dbReference>
<evidence type="ECO:0000313" key="15">
    <source>
        <dbReference type="Proteomes" id="UP001054837"/>
    </source>
</evidence>
<keyword evidence="5 11" id="KW-0812">Transmembrane</keyword>
<organism evidence="14 15">
    <name type="scientific">Caerostris darwini</name>
    <dbReference type="NCBI Taxonomy" id="1538125"/>
    <lineage>
        <taxon>Eukaryota</taxon>
        <taxon>Metazoa</taxon>
        <taxon>Ecdysozoa</taxon>
        <taxon>Arthropoda</taxon>
        <taxon>Chelicerata</taxon>
        <taxon>Arachnida</taxon>
        <taxon>Araneae</taxon>
        <taxon>Araneomorphae</taxon>
        <taxon>Entelegynae</taxon>
        <taxon>Araneoidea</taxon>
        <taxon>Araneidae</taxon>
        <taxon>Caerostris</taxon>
    </lineage>
</organism>
<evidence type="ECO:0000256" key="9">
    <source>
        <dbReference type="ARBA" id="ARBA00023136"/>
    </source>
</evidence>
<keyword evidence="3" id="KW-0813">Transport</keyword>
<keyword evidence="6" id="KW-0732">Signal</keyword>
<accession>A0AAV4UFZ5</accession>
<dbReference type="Gene3D" id="1.20.58.390">
    <property type="entry name" value="Neurotransmitter-gated ion-channel transmembrane domain"/>
    <property type="match status" value="1"/>
</dbReference>
<gene>
    <name evidence="14" type="primary">GLRA2</name>
    <name evidence="14" type="ORF">CDAR_121801</name>
</gene>
<dbReference type="GO" id="GO:0004888">
    <property type="term" value="F:transmembrane signaling receptor activity"/>
    <property type="evidence" value="ECO:0007669"/>
    <property type="project" value="InterPro"/>
</dbReference>
<evidence type="ECO:0000259" key="12">
    <source>
        <dbReference type="Pfam" id="PF02931"/>
    </source>
</evidence>
<protein>
    <submittedName>
        <fullName evidence="14">Glycine receptor subunit alpha-2</fullName>
    </submittedName>
</protein>
<evidence type="ECO:0000256" key="10">
    <source>
        <dbReference type="ARBA" id="ARBA00023303"/>
    </source>
</evidence>
<dbReference type="GO" id="GO:0005254">
    <property type="term" value="F:chloride channel activity"/>
    <property type="evidence" value="ECO:0007669"/>
    <property type="project" value="UniProtKB-ARBA"/>
</dbReference>